<dbReference type="GO" id="GO:0030245">
    <property type="term" value="P:cellulose catabolic process"/>
    <property type="evidence" value="ECO:0007669"/>
    <property type="project" value="InterPro"/>
</dbReference>
<dbReference type="Pfam" id="PF13274">
    <property type="entry name" value="SocA_Panacea"/>
    <property type="match status" value="1"/>
</dbReference>
<dbReference type="RefSeq" id="WP_057572848.1">
    <property type="nucleotide sequence ID" value="NZ_CZAB01000071.1"/>
</dbReference>
<proteinExistence type="predicted"/>
<dbReference type="AlphaFoldDB" id="A0A174SVS1"/>
<dbReference type="InterPro" id="IPR036434">
    <property type="entry name" value="Beta_cellobiohydrolase_sf"/>
</dbReference>
<dbReference type="GO" id="GO:0004553">
    <property type="term" value="F:hydrolase activity, hydrolyzing O-glycosyl compounds"/>
    <property type="evidence" value="ECO:0007669"/>
    <property type="project" value="InterPro"/>
</dbReference>
<gene>
    <name evidence="2" type="ORF">ERS852480_04601</name>
</gene>
<organism evidence="2 3">
    <name type="scientific">Enterocloster clostridioformis</name>
    <dbReference type="NCBI Taxonomy" id="1531"/>
    <lineage>
        <taxon>Bacteria</taxon>
        <taxon>Bacillati</taxon>
        <taxon>Bacillota</taxon>
        <taxon>Clostridia</taxon>
        <taxon>Lachnospirales</taxon>
        <taxon>Lachnospiraceae</taxon>
        <taxon>Enterocloster</taxon>
    </lineage>
</organism>
<dbReference type="SUPFAM" id="SSF51989">
    <property type="entry name" value="Glycosyl hydrolases family 6, cellulases"/>
    <property type="match status" value="1"/>
</dbReference>
<dbReference type="Proteomes" id="UP000095512">
    <property type="component" value="Unassembled WGS sequence"/>
</dbReference>
<dbReference type="EMBL" id="CZAB01000071">
    <property type="protein sequence ID" value="CUP99788.1"/>
    <property type="molecule type" value="Genomic_DNA"/>
</dbReference>
<evidence type="ECO:0000313" key="2">
    <source>
        <dbReference type="EMBL" id="CUP99788.1"/>
    </source>
</evidence>
<evidence type="ECO:0000259" key="1">
    <source>
        <dbReference type="Pfam" id="PF13274"/>
    </source>
</evidence>
<feature type="domain" description="Antitoxin SocA-like Panacea" evidence="1">
    <location>
        <begin position="27"/>
        <end position="136"/>
    </location>
</feature>
<sequence length="159" mass="18381">MYDVLDVARFVINYSYDIGKPVSNLKLQKILYFIQSDFLANLNKPCFDAEIEAWDFGPVVPEVYQEFKRYGSSIIPKITNYIDYSRGLWNAQNTTYSERCISNSTDRDRIRGMIRECSNFTAAQLVEITHNQAPWKQARYSPSGSTISKASIKRYFTEG</sequence>
<name>A0A174SVS1_9FIRM</name>
<reference evidence="2 3" key="1">
    <citation type="submission" date="2015-09" db="EMBL/GenBank/DDBJ databases">
        <authorList>
            <consortium name="Pathogen Informatics"/>
        </authorList>
    </citation>
    <scope>NUCLEOTIDE SEQUENCE [LARGE SCALE GENOMIC DNA]</scope>
    <source>
        <strain evidence="2 3">2789STDY5834865</strain>
    </source>
</reference>
<accession>A0A174SVS1</accession>
<dbReference type="InterPro" id="IPR025272">
    <property type="entry name" value="SocA_Panacea"/>
</dbReference>
<evidence type="ECO:0000313" key="3">
    <source>
        <dbReference type="Proteomes" id="UP000095512"/>
    </source>
</evidence>
<protein>
    <submittedName>
        <fullName evidence="2">Putative phage-associated protein</fullName>
    </submittedName>
</protein>